<dbReference type="SUPFAM" id="SSF49854">
    <property type="entry name" value="Spermadhesin, CUB domain"/>
    <property type="match status" value="1"/>
</dbReference>
<dbReference type="Pfam" id="PF00431">
    <property type="entry name" value="CUB"/>
    <property type="match status" value="1"/>
</dbReference>
<dbReference type="Proteomes" id="UP001497623">
    <property type="component" value="Unassembled WGS sequence"/>
</dbReference>
<organism evidence="5 6">
    <name type="scientific">Meganyctiphanes norvegica</name>
    <name type="common">Northern krill</name>
    <name type="synonym">Thysanopoda norvegica</name>
    <dbReference type="NCBI Taxonomy" id="48144"/>
    <lineage>
        <taxon>Eukaryota</taxon>
        <taxon>Metazoa</taxon>
        <taxon>Ecdysozoa</taxon>
        <taxon>Arthropoda</taxon>
        <taxon>Crustacea</taxon>
        <taxon>Multicrustacea</taxon>
        <taxon>Malacostraca</taxon>
        <taxon>Eumalacostraca</taxon>
        <taxon>Eucarida</taxon>
        <taxon>Euphausiacea</taxon>
        <taxon>Euphausiidae</taxon>
        <taxon>Meganyctiphanes</taxon>
    </lineage>
</organism>
<keyword evidence="6" id="KW-1185">Reference proteome</keyword>
<comment type="caution">
    <text evidence="5">The sequence shown here is derived from an EMBL/GenBank/DDBJ whole genome shotgun (WGS) entry which is preliminary data.</text>
</comment>
<evidence type="ECO:0000259" key="4">
    <source>
        <dbReference type="PROSITE" id="PS01180"/>
    </source>
</evidence>
<name>A0AAV2RSB8_MEGNR</name>
<dbReference type="InterPro" id="IPR035914">
    <property type="entry name" value="Sperma_CUB_dom_sf"/>
</dbReference>
<feature type="non-terminal residue" evidence="5">
    <location>
        <position position="1"/>
    </location>
</feature>
<dbReference type="InterPro" id="IPR000859">
    <property type="entry name" value="CUB_dom"/>
</dbReference>
<dbReference type="EMBL" id="CAXKWB010031989">
    <property type="protein sequence ID" value="CAL4140684.1"/>
    <property type="molecule type" value="Genomic_DNA"/>
</dbReference>
<evidence type="ECO:0000256" key="2">
    <source>
        <dbReference type="ARBA" id="ARBA00023157"/>
    </source>
</evidence>
<evidence type="ECO:0000313" key="5">
    <source>
        <dbReference type="EMBL" id="CAL4140684.1"/>
    </source>
</evidence>
<keyword evidence="1" id="KW-0677">Repeat</keyword>
<evidence type="ECO:0000256" key="1">
    <source>
        <dbReference type="ARBA" id="ARBA00022737"/>
    </source>
</evidence>
<gene>
    <name evidence="5" type="ORF">MNOR_LOCUS28652</name>
</gene>
<dbReference type="PROSITE" id="PS01180">
    <property type="entry name" value="CUB"/>
    <property type="match status" value="1"/>
</dbReference>
<dbReference type="CDD" id="cd00041">
    <property type="entry name" value="CUB"/>
    <property type="match status" value="1"/>
</dbReference>
<protein>
    <recommendedName>
        <fullName evidence="4">CUB domain-containing protein</fullName>
    </recommendedName>
</protein>
<dbReference type="Gene3D" id="2.60.120.290">
    <property type="entry name" value="Spermadhesin, CUB domain"/>
    <property type="match status" value="1"/>
</dbReference>
<feature type="non-terminal residue" evidence="5">
    <location>
        <position position="124"/>
    </location>
</feature>
<proteinExistence type="predicted"/>
<sequence>KLWCSTKTDGQNNHVSGHYRQCPDPLISTPIPAPATTTLAPPVSEECTTTDTNCGGHLTAESGTIIFPVQPGNYGNYENCVWTIETSGQSINITFDKFDVEVNMDYLEISEGLTNSGTSLGIFS</sequence>
<accession>A0AAV2RSB8</accession>
<keyword evidence="2" id="KW-1015">Disulfide bond</keyword>
<comment type="caution">
    <text evidence="3">Lacks conserved residue(s) required for the propagation of feature annotation.</text>
</comment>
<evidence type="ECO:0000313" key="6">
    <source>
        <dbReference type="Proteomes" id="UP001497623"/>
    </source>
</evidence>
<dbReference type="PANTHER" id="PTHR24251">
    <property type="entry name" value="OVOCHYMASE-RELATED"/>
    <property type="match status" value="1"/>
</dbReference>
<evidence type="ECO:0000256" key="3">
    <source>
        <dbReference type="PROSITE-ProRule" id="PRU00059"/>
    </source>
</evidence>
<feature type="domain" description="CUB" evidence="4">
    <location>
        <begin position="54"/>
        <end position="124"/>
    </location>
</feature>
<dbReference type="AlphaFoldDB" id="A0AAV2RSB8"/>
<reference evidence="5 6" key="1">
    <citation type="submission" date="2024-05" db="EMBL/GenBank/DDBJ databases">
        <authorList>
            <person name="Wallberg A."/>
        </authorList>
    </citation>
    <scope>NUCLEOTIDE SEQUENCE [LARGE SCALE GENOMIC DNA]</scope>
</reference>